<keyword evidence="1" id="KW-0732">Signal</keyword>
<proteinExistence type="predicted"/>
<keyword evidence="3" id="KW-1185">Reference proteome</keyword>
<name>A0ABS5ALP3_9PSEU</name>
<evidence type="ECO:0000313" key="2">
    <source>
        <dbReference type="EMBL" id="MBP2477481.1"/>
    </source>
</evidence>
<evidence type="ECO:0000313" key="3">
    <source>
        <dbReference type="Proteomes" id="UP001519363"/>
    </source>
</evidence>
<dbReference type="RefSeq" id="WP_086788380.1">
    <property type="nucleotide sequence ID" value="NZ_JAGIOO010000001.1"/>
</dbReference>
<feature type="signal peptide" evidence="1">
    <location>
        <begin position="1"/>
        <end position="22"/>
    </location>
</feature>
<comment type="caution">
    <text evidence="2">The sequence shown here is derived from an EMBL/GenBank/DDBJ whole genome shotgun (WGS) entry which is preliminary data.</text>
</comment>
<sequence length="68" mass="6835">MRKAVLSGLLVAAAVAGGQAHAAPLVSVGDVTVAPSVRTGDVDVFEDVLEYVNIGVLWGRASSVVTDG</sequence>
<accession>A0ABS5ALP3</accession>
<protein>
    <submittedName>
        <fullName evidence="2">Uncharacterized protein</fullName>
    </submittedName>
</protein>
<dbReference type="Proteomes" id="UP001519363">
    <property type="component" value="Unassembled WGS sequence"/>
</dbReference>
<evidence type="ECO:0000256" key="1">
    <source>
        <dbReference type="SAM" id="SignalP"/>
    </source>
</evidence>
<gene>
    <name evidence="2" type="ORF">JOF53_006353</name>
</gene>
<organism evidence="2 3">
    <name type="scientific">Crossiella equi</name>
    <dbReference type="NCBI Taxonomy" id="130796"/>
    <lineage>
        <taxon>Bacteria</taxon>
        <taxon>Bacillati</taxon>
        <taxon>Actinomycetota</taxon>
        <taxon>Actinomycetes</taxon>
        <taxon>Pseudonocardiales</taxon>
        <taxon>Pseudonocardiaceae</taxon>
        <taxon>Crossiella</taxon>
    </lineage>
</organism>
<dbReference type="EMBL" id="JAGIOO010000001">
    <property type="protein sequence ID" value="MBP2477481.1"/>
    <property type="molecule type" value="Genomic_DNA"/>
</dbReference>
<feature type="chain" id="PRO_5045559771" evidence="1">
    <location>
        <begin position="23"/>
        <end position="68"/>
    </location>
</feature>
<reference evidence="2 3" key="1">
    <citation type="submission" date="2021-03" db="EMBL/GenBank/DDBJ databases">
        <title>Sequencing the genomes of 1000 actinobacteria strains.</title>
        <authorList>
            <person name="Klenk H.-P."/>
        </authorList>
    </citation>
    <scope>NUCLEOTIDE SEQUENCE [LARGE SCALE GENOMIC DNA]</scope>
    <source>
        <strain evidence="2 3">DSM 44580</strain>
    </source>
</reference>